<feature type="domain" description="ATP-grasp" evidence="5">
    <location>
        <begin position="93"/>
        <end position="285"/>
    </location>
</feature>
<reference evidence="6" key="1">
    <citation type="submission" date="2021-11" db="EMBL/GenBank/DDBJ databases">
        <title>Streptomyces corallinus and Kineosporia corallina sp. nov., two new coral-derived marine actinobacteria.</title>
        <authorList>
            <person name="Buangrab K."/>
            <person name="Sutthacheep M."/>
            <person name="Yeemin T."/>
            <person name="Harunari E."/>
            <person name="Igarashi Y."/>
            <person name="Sripreechasak P."/>
            <person name="Kanchanasin P."/>
            <person name="Tanasupawat S."/>
            <person name="Phongsopitanun W."/>
        </authorList>
    </citation>
    <scope>NUCLEOTIDE SEQUENCE</scope>
    <source>
        <strain evidence="6">JCM 31032</strain>
    </source>
</reference>
<evidence type="ECO:0000259" key="5">
    <source>
        <dbReference type="PROSITE" id="PS50975"/>
    </source>
</evidence>
<dbReference type="GO" id="GO:0046872">
    <property type="term" value="F:metal ion binding"/>
    <property type="evidence" value="ECO:0007669"/>
    <property type="project" value="InterPro"/>
</dbReference>
<dbReference type="RefSeq" id="WP_231449870.1">
    <property type="nucleotide sequence ID" value="NZ_JAJOMB010000039.1"/>
</dbReference>
<dbReference type="InterPro" id="IPR011761">
    <property type="entry name" value="ATP-grasp"/>
</dbReference>
<dbReference type="Gene3D" id="3.40.50.20">
    <property type="match status" value="1"/>
</dbReference>
<accession>A0A9X1NMR3</accession>
<evidence type="ECO:0000256" key="3">
    <source>
        <dbReference type="ARBA" id="ARBA00022840"/>
    </source>
</evidence>
<name>A0A9X1NMR3_9ACTN</name>
<evidence type="ECO:0000313" key="6">
    <source>
        <dbReference type="EMBL" id="MCD5317018.1"/>
    </source>
</evidence>
<dbReference type="InterPro" id="IPR052032">
    <property type="entry name" value="ATP-dep_AA_Ligase"/>
</dbReference>
<dbReference type="GO" id="GO:0005524">
    <property type="term" value="F:ATP binding"/>
    <property type="evidence" value="ECO:0007669"/>
    <property type="project" value="UniProtKB-UniRule"/>
</dbReference>
<dbReference type="GO" id="GO:0016874">
    <property type="term" value="F:ligase activity"/>
    <property type="evidence" value="ECO:0007669"/>
    <property type="project" value="UniProtKB-KW"/>
</dbReference>
<dbReference type="PROSITE" id="PS50975">
    <property type="entry name" value="ATP_GRASP"/>
    <property type="match status" value="1"/>
</dbReference>
<dbReference type="Gene3D" id="3.30.470.20">
    <property type="entry name" value="ATP-grasp fold, B domain"/>
    <property type="match status" value="1"/>
</dbReference>
<dbReference type="PANTHER" id="PTHR43585:SF2">
    <property type="entry name" value="ATP-GRASP ENZYME FSQD"/>
    <property type="match status" value="1"/>
</dbReference>
<keyword evidence="3 4" id="KW-0067">ATP-binding</keyword>
<comment type="caution">
    <text evidence="6">The sequence shown here is derived from an EMBL/GenBank/DDBJ whole genome shotgun (WGS) entry which is preliminary data.</text>
</comment>
<dbReference type="PANTHER" id="PTHR43585">
    <property type="entry name" value="FUMIPYRROLE BIOSYNTHESIS PROTEIN C"/>
    <property type="match status" value="1"/>
</dbReference>
<keyword evidence="7" id="KW-1185">Reference proteome</keyword>
<evidence type="ECO:0000313" key="7">
    <source>
        <dbReference type="Proteomes" id="UP001138997"/>
    </source>
</evidence>
<dbReference type="Proteomes" id="UP001138997">
    <property type="component" value="Unassembled WGS sequence"/>
</dbReference>
<protein>
    <recommendedName>
        <fullName evidence="5">ATP-grasp domain-containing protein</fullName>
    </recommendedName>
</protein>
<proteinExistence type="predicted"/>
<sequence>MSTRSGQRLSTEERAGLGSILELDLAGASLDEYEAHLPEILSWIREIDCDQQDLQVVALYEHTLRTAARLRSGLGLAGMSPEQVERCRDKVAMVRAVESHAPVVSTFPVDESTDAGAVVNWLHECGAGRVILKPRDGAASLGVVEFASVDAFRSGVAAGFTEELEVQPFIEKPICHLDGLIRDGVVTFLSVSRFVGDNLLYHRDRIPMGSAVMDRDAHRMGLDFASRVLTGLGVEDSAFHIEAFFEGTGFRMLEAAVRVGGINIQPHLRRVFEVDLTAEAFLAQCQEPSRLDGPVLACDRVPGSSGWLLVPRAEDEPCVVTDAQSPPDTGEFVLTADVFEPGRVLARQGVGVDAAAAFVLAAPGGDTEVVAAAVHRLAQQVKVSYRRLEEGSDGRD</sequence>
<evidence type="ECO:0000256" key="1">
    <source>
        <dbReference type="ARBA" id="ARBA00022598"/>
    </source>
</evidence>
<dbReference type="SUPFAM" id="SSF56059">
    <property type="entry name" value="Glutathione synthetase ATP-binding domain-like"/>
    <property type="match status" value="1"/>
</dbReference>
<keyword evidence="2 4" id="KW-0547">Nucleotide-binding</keyword>
<dbReference type="AlphaFoldDB" id="A0A9X1NMR3"/>
<evidence type="ECO:0000256" key="4">
    <source>
        <dbReference type="PROSITE-ProRule" id="PRU00409"/>
    </source>
</evidence>
<evidence type="ECO:0000256" key="2">
    <source>
        <dbReference type="ARBA" id="ARBA00022741"/>
    </source>
</evidence>
<keyword evidence="1" id="KW-0436">Ligase</keyword>
<organism evidence="6 7">
    <name type="scientific">Kineosporia babensis</name>
    <dbReference type="NCBI Taxonomy" id="499548"/>
    <lineage>
        <taxon>Bacteria</taxon>
        <taxon>Bacillati</taxon>
        <taxon>Actinomycetota</taxon>
        <taxon>Actinomycetes</taxon>
        <taxon>Kineosporiales</taxon>
        <taxon>Kineosporiaceae</taxon>
        <taxon>Kineosporia</taxon>
    </lineage>
</organism>
<gene>
    <name evidence="6" type="ORF">LR394_39595</name>
</gene>
<dbReference type="EMBL" id="JAJOMB010000039">
    <property type="protein sequence ID" value="MCD5317018.1"/>
    <property type="molecule type" value="Genomic_DNA"/>
</dbReference>